<keyword evidence="1" id="KW-0812">Transmembrane</keyword>
<evidence type="ECO:0000313" key="2">
    <source>
        <dbReference type="EMBL" id="BBH89983.1"/>
    </source>
</evidence>
<name>A0A455SNG7_9CHLR</name>
<sequence>MMQRPPRTEHGYPLLFFRLSRPLRRSVLRSFAFASTALLLTLLWGSLTNDVAPDSPAGYLLAIAGTVCMLLALFRYSIQRRTARRFAGMLNAALHSHVAFGFLALFLLFLHGAGNFNARSGTYALYSLLALILSGVVGRLLDRILPRLIAEEARTTLTPQGEDRQQELLAATSSRQAGQDYQPALQAPWDLASLPLNTPLHTDTRPLSKMAQLLELHTFQHAYRKELFYSYVIRYWRLFHSALGLLTLGLTIWHILYALHLLLLH</sequence>
<keyword evidence="1" id="KW-0472">Membrane</keyword>
<dbReference type="EMBL" id="AP019376">
    <property type="protein sequence ID" value="BBH89983.1"/>
    <property type="molecule type" value="Genomic_DNA"/>
</dbReference>
<feature type="transmembrane region" description="Helical" evidence="1">
    <location>
        <begin position="59"/>
        <end position="78"/>
    </location>
</feature>
<protein>
    <recommendedName>
        <fullName evidence="3">Iron reductase</fullName>
    </recommendedName>
</protein>
<dbReference type="AlphaFoldDB" id="A0A455SNG7"/>
<feature type="transmembrane region" description="Helical" evidence="1">
    <location>
        <begin position="90"/>
        <end position="111"/>
    </location>
</feature>
<reference evidence="2" key="1">
    <citation type="submission" date="2018-12" db="EMBL/GenBank/DDBJ databases">
        <title>Novel natural products biosynthetic potential of the class Ktedonobacteria.</title>
        <authorList>
            <person name="Zheng Y."/>
            <person name="Saitou A."/>
            <person name="Wang C.M."/>
            <person name="Toyoda A."/>
            <person name="Minakuchi Y."/>
            <person name="Sekiguchi Y."/>
            <person name="Ueda K."/>
            <person name="Takano H."/>
            <person name="Sakai Y."/>
            <person name="Yokota A."/>
            <person name="Yabe S."/>
        </authorList>
    </citation>
    <scope>NUCLEOTIDE SEQUENCE</scope>
    <source>
        <strain evidence="2">COM3</strain>
    </source>
</reference>
<gene>
    <name evidence="2" type="ORF">KTC_47340</name>
</gene>
<evidence type="ECO:0008006" key="3">
    <source>
        <dbReference type="Google" id="ProtNLM"/>
    </source>
</evidence>
<proteinExistence type="predicted"/>
<feature type="transmembrane region" description="Helical" evidence="1">
    <location>
        <begin position="27"/>
        <end position="47"/>
    </location>
</feature>
<keyword evidence="1" id="KW-1133">Transmembrane helix</keyword>
<feature type="transmembrane region" description="Helical" evidence="1">
    <location>
        <begin position="243"/>
        <end position="263"/>
    </location>
</feature>
<accession>A0A455SNG7</accession>
<organism evidence="2">
    <name type="scientific">Thermosporothrix sp. COM3</name>
    <dbReference type="NCBI Taxonomy" id="2490863"/>
    <lineage>
        <taxon>Bacteria</taxon>
        <taxon>Bacillati</taxon>
        <taxon>Chloroflexota</taxon>
        <taxon>Ktedonobacteria</taxon>
        <taxon>Ktedonobacterales</taxon>
        <taxon>Thermosporotrichaceae</taxon>
        <taxon>Thermosporothrix</taxon>
    </lineage>
</organism>
<feature type="transmembrane region" description="Helical" evidence="1">
    <location>
        <begin position="123"/>
        <end position="141"/>
    </location>
</feature>
<evidence type="ECO:0000256" key="1">
    <source>
        <dbReference type="SAM" id="Phobius"/>
    </source>
</evidence>